<keyword evidence="6" id="KW-0406">Ion transport</keyword>
<evidence type="ECO:0000256" key="11">
    <source>
        <dbReference type="ARBA" id="ARBA00023303"/>
    </source>
</evidence>
<dbReference type="SUPFAM" id="SSF53850">
    <property type="entry name" value="Periplasmic binding protein-like II"/>
    <property type="match status" value="1"/>
</dbReference>
<evidence type="ECO:0000256" key="10">
    <source>
        <dbReference type="ARBA" id="ARBA00023286"/>
    </source>
</evidence>
<dbReference type="PANTHER" id="PTHR18966">
    <property type="entry name" value="IONOTROPIC GLUTAMATE RECEPTOR"/>
    <property type="match status" value="1"/>
</dbReference>
<gene>
    <name evidence="15" type="ORF">ODALV1_LOCUS9116</name>
</gene>
<feature type="domain" description="Ionotropic glutamate receptor L-glutamate and glycine-binding" evidence="14">
    <location>
        <begin position="45"/>
        <end position="111"/>
    </location>
</feature>
<dbReference type="SMART" id="SM00079">
    <property type="entry name" value="PBPe"/>
    <property type="match status" value="1"/>
</dbReference>
<evidence type="ECO:0000256" key="5">
    <source>
        <dbReference type="ARBA" id="ARBA00022989"/>
    </source>
</evidence>
<keyword evidence="10" id="KW-1071">Ligand-gated ion channel</keyword>
<comment type="subcellular location">
    <subcellularLocation>
        <location evidence="1">Membrane</location>
        <topology evidence="1">Multi-pass membrane protein</topology>
    </subcellularLocation>
</comment>
<feature type="transmembrane region" description="Helical" evidence="12">
    <location>
        <begin position="163"/>
        <end position="188"/>
    </location>
</feature>
<evidence type="ECO:0000256" key="12">
    <source>
        <dbReference type="SAM" id="Phobius"/>
    </source>
</evidence>
<evidence type="ECO:0000256" key="6">
    <source>
        <dbReference type="ARBA" id="ARBA00023065"/>
    </source>
</evidence>
<dbReference type="EMBL" id="CAXLJM020000027">
    <property type="protein sequence ID" value="CAL8095543.1"/>
    <property type="molecule type" value="Genomic_DNA"/>
</dbReference>
<evidence type="ECO:0000259" key="13">
    <source>
        <dbReference type="SMART" id="SM00079"/>
    </source>
</evidence>
<protein>
    <recommendedName>
        <fullName evidence="17">Ionotropic glutamate receptor C-terminal domain-containing protein</fullName>
    </recommendedName>
</protein>
<feature type="transmembrane region" description="Helical" evidence="12">
    <location>
        <begin position="209"/>
        <end position="227"/>
    </location>
</feature>
<keyword evidence="9" id="KW-0325">Glycoprotein</keyword>
<dbReference type="SMART" id="SM00918">
    <property type="entry name" value="Lig_chan-Glu_bd"/>
    <property type="match status" value="1"/>
</dbReference>
<keyword evidence="3" id="KW-0813">Transport</keyword>
<organism evidence="15 16">
    <name type="scientific">Orchesella dallaii</name>
    <dbReference type="NCBI Taxonomy" id="48710"/>
    <lineage>
        <taxon>Eukaryota</taxon>
        <taxon>Metazoa</taxon>
        <taxon>Ecdysozoa</taxon>
        <taxon>Arthropoda</taxon>
        <taxon>Hexapoda</taxon>
        <taxon>Collembola</taxon>
        <taxon>Entomobryomorpha</taxon>
        <taxon>Entomobryoidea</taxon>
        <taxon>Orchesellidae</taxon>
        <taxon>Orchesellinae</taxon>
        <taxon>Orchesella</taxon>
    </lineage>
</organism>
<comment type="similarity">
    <text evidence="2">Belongs to the glutamate-gated ion channel (TC 1.A.10.1) family.</text>
</comment>
<evidence type="ECO:0000313" key="15">
    <source>
        <dbReference type="EMBL" id="CAL8095543.1"/>
    </source>
</evidence>
<keyword evidence="16" id="KW-1185">Reference proteome</keyword>
<dbReference type="InterPro" id="IPR015683">
    <property type="entry name" value="Ionotropic_Glu_rcpt"/>
</dbReference>
<feature type="domain" description="Ionotropic glutamate receptor C-terminal" evidence="13">
    <location>
        <begin position="36"/>
        <end position="379"/>
    </location>
</feature>
<evidence type="ECO:0000256" key="9">
    <source>
        <dbReference type="ARBA" id="ARBA00023180"/>
    </source>
</evidence>
<accession>A0ABP1QAD6</accession>
<feature type="transmembrane region" description="Helical" evidence="12">
    <location>
        <begin position="404"/>
        <end position="424"/>
    </location>
</feature>
<evidence type="ECO:0000256" key="4">
    <source>
        <dbReference type="ARBA" id="ARBA00022692"/>
    </source>
</evidence>
<keyword evidence="11" id="KW-0407">Ion channel</keyword>
<dbReference type="InterPro" id="IPR001320">
    <property type="entry name" value="Iontro_rcpt_C"/>
</dbReference>
<evidence type="ECO:0000256" key="3">
    <source>
        <dbReference type="ARBA" id="ARBA00022448"/>
    </source>
</evidence>
<dbReference type="Gene3D" id="3.40.190.10">
    <property type="entry name" value="Periplasmic binding protein-like II"/>
    <property type="match status" value="3"/>
</dbReference>
<name>A0ABP1QAD6_9HEXA</name>
<keyword evidence="8" id="KW-0675">Receptor</keyword>
<comment type="caution">
    <text evidence="15">The sequence shown here is derived from an EMBL/GenBank/DDBJ whole genome shotgun (WGS) entry which is preliminary data.</text>
</comment>
<sequence>MASKGEIILVRSIILIQILIMSLVFQTSSSQEVKRSLRVASDLKPRFLTKFENNGRSKRFRGFVKDFLEELLILLDYDYEIKLAQDHRPSVSAGVNLTSGYWDGVIGMLVRNEADLAFGETEATMERARVVDFSVPVLTTRFSILHKHQNVPRQSVTHNQWTIFAPFSTSVWIPFAVVALLYIAFLKAQQFRIKSKRFRFIQKLKHSKNFAGIVLTVWTFLLFTSYISNYAAQKVLAAVSTKPYKFSGLVDISSQNDIKIGWMAHGAVEGFFRNTNNEMYQKIYIRNIGRDWISSVNEGVNKVLQDYGKFAFIVDSLTANHEALLDCSLYTLPQEFGPQHSIAVATPIGSPLRERINQAVLYLSEQGIIETLQLRWFGFAQVNRHCSPEKVANYASVDAGVQEMSPIFIIAVMGLFLATTIGLWEMHSLNKNQKSTTSQPKPPRQRSELIPKFNLEVV</sequence>
<dbReference type="Proteomes" id="UP001642540">
    <property type="component" value="Unassembled WGS sequence"/>
</dbReference>
<evidence type="ECO:0008006" key="17">
    <source>
        <dbReference type="Google" id="ProtNLM"/>
    </source>
</evidence>
<evidence type="ECO:0000259" key="14">
    <source>
        <dbReference type="SMART" id="SM00918"/>
    </source>
</evidence>
<evidence type="ECO:0000313" key="16">
    <source>
        <dbReference type="Proteomes" id="UP001642540"/>
    </source>
</evidence>
<keyword evidence="4 12" id="KW-0812">Transmembrane</keyword>
<feature type="transmembrane region" description="Helical" evidence="12">
    <location>
        <begin position="7"/>
        <end position="25"/>
    </location>
</feature>
<dbReference type="Pfam" id="PF10613">
    <property type="entry name" value="Lig_chan-Glu_bd"/>
    <property type="match status" value="1"/>
</dbReference>
<evidence type="ECO:0000256" key="8">
    <source>
        <dbReference type="ARBA" id="ARBA00023170"/>
    </source>
</evidence>
<dbReference type="InterPro" id="IPR019594">
    <property type="entry name" value="Glu/Gly-bd"/>
</dbReference>
<proteinExistence type="inferred from homology"/>
<keyword evidence="5 12" id="KW-1133">Transmembrane helix</keyword>
<evidence type="ECO:0000256" key="1">
    <source>
        <dbReference type="ARBA" id="ARBA00004141"/>
    </source>
</evidence>
<evidence type="ECO:0000256" key="7">
    <source>
        <dbReference type="ARBA" id="ARBA00023136"/>
    </source>
</evidence>
<evidence type="ECO:0000256" key="2">
    <source>
        <dbReference type="ARBA" id="ARBA00008685"/>
    </source>
</evidence>
<keyword evidence="7 12" id="KW-0472">Membrane</keyword>
<reference evidence="15 16" key="1">
    <citation type="submission" date="2024-08" db="EMBL/GenBank/DDBJ databases">
        <authorList>
            <person name="Cucini C."/>
            <person name="Frati F."/>
        </authorList>
    </citation>
    <scope>NUCLEOTIDE SEQUENCE [LARGE SCALE GENOMIC DNA]</scope>
</reference>